<keyword evidence="5" id="KW-0378">Hydrolase</keyword>
<keyword evidence="4" id="KW-0678">Repressor</keyword>
<feature type="domain" description="Histone deacetylase" evidence="14">
    <location>
        <begin position="25"/>
        <end position="240"/>
    </location>
</feature>
<evidence type="ECO:0000256" key="1">
    <source>
        <dbReference type="ARBA" id="ARBA00004123"/>
    </source>
</evidence>
<evidence type="ECO:0000256" key="2">
    <source>
        <dbReference type="ARBA" id="ARBA00005947"/>
    </source>
</evidence>
<evidence type="ECO:0000313" key="16">
    <source>
        <dbReference type="WBParaSite" id="PSAMB.scaffold3951size16275.g22982.t1"/>
    </source>
</evidence>
<evidence type="ECO:0000256" key="13">
    <source>
        <dbReference type="ARBA" id="ARBA00072450"/>
    </source>
</evidence>
<evidence type="ECO:0000256" key="3">
    <source>
        <dbReference type="ARBA" id="ARBA00012111"/>
    </source>
</evidence>
<dbReference type="InterPro" id="IPR037138">
    <property type="entry name" value="His_deacetylse_dom_sf"/>
</dbReference>
<evidence type="ECO:0000256" key="12">
    <source>
        <dbReference type="ARBA" id="ARBA00065154"/>
    </source>
</evidence>
<sequence length="257" mass="28394">EKYLKSLKCSCIVAGIIEVPPVACLPNCLVDRYALKAFRYHTGGTILAAKLALERTWAINLGGGFHHCSKDRGGGFCVYADITLALEFLFLQDVIHRAMIVDLDAHQGNGHERDFTGDSRVYIFDMFNYQIYPGDFKAKTGISRSVRLRIGATDGEYLRELEKNLTAALGEFPPDLMLYNAGTDCLANDPLGRLDISPEGIMKRDELVFSLARMNQVPIVMVTSGGYQRSNARLIADSILNLHTKKLITAPPSSFSS</sequence>
<dbReference type="Pfam" id="PF00850">
    <property type="entry name" value="Hist_deacetyl"/>
    <property type="match status" value="1"/>
</dbReference>
<dbReference type="GO" id="GO:0141221">
    <property type="term" value="F:histone deacetylase activity, hydrolytic mechanism"/>
    <property type="evidence" value="ECO:0007669"/>
    <property type="project" value="UniProtKB-EC"/>
</dbReference>
<keyword evidence="9" id="KW-0539">Nucleus</keyword>
<organism evidence="15 16">
    <name type="scientific">Plectus sambesii</name>
    <dbReference type="NCBI Taxonomy" id="2011161"/>
    <lineage>
        <taxon>Eukaryota</taxon>
        <taxon>Metazoa</taxon>
        <taxon>Ecdysozoa</taxon>
        <taxon>Nematoda</taxon>
        <taxon>Chromadorea</taxon>
        <taxon>Plectida</taxon>
        <taxon>Plectina</taxon>
        <taxon>Plectoidea</taxon>
        <taxon>Plectidae</taxon>
        <taxon>Plectus</taxon>
    </lineage>
</organism>
<evidence type="ECO:0000259" key="14">
    <source>
        <dbReference type="Pfam" id="PF00850"/>
    </source>
</evidence>
<evidence type="ECO:0000256" key="11">
    <source>
        <dbReference type="ARBA" id="ARBA00059784"/>
    </source>
</evidence>
<comment type="subunit">
    <text evidence="12">Interacts with HDAC6.</text>
</comment>
<comment type="catalytic activity">
    <reaction evidence="10">
        <text>N(6)-acetyl-L-lysyl-[histone] + H2O = L-lysyl-[histone] + acetate</text>
        <dbReference type="Rhea" id="RHEA:58196"/>
        <dbReference type="Rhea" id="RHEA-COMP:9845"/>
        <dbReference type="Rhea" id="RHEA-COMP:11338"/>
        <dbReference type="ChEBI" id="CHEBI:15377"/>
        <dbReference type="ChEBI" id="CHEBI:29969"/>
        <dbReference type="ChEBI" id="CHEBI:30089"/>
        <dbReference type="ChEBI" id="CHEBI:61930"/>
        <dbReference type="EC" id="3.5.1.98"/>
    </reaction>
</comment>
<dbReference type="GO" id="GO:0040029">
    <property type="term" value="P:epigenetic regulation of gene expression"/>
    <property type="evidence" value="ECO:0007669"/>
    <property type="project" value="TreeGrafter"/>
</dbReference>
<comment type="similarity">
    <text evidence="2">Belongs to the histone deacetylase family.</text>
</comment>
<keyword evidence="6" id="KW-0156">Chromatin regulator</keyword>
<dbReference type="InterPro" id="IPR023696">
    <property type="entry name" value="Ureohydrolase_dom_sf"/>
</dbReference>
<evidence type="ECO:0000256" key="10">
    <source>
        <dbReference type="ARBA" id="ARBA00048287"/>
    </source>
</evidence>
<dbReference type="PANTHER" id="PTHR10625">
    <property type="entry name" value="HISTONE DEACETYLASE HDAC1-RELATED"/>
    <property type="match status" value="1"/>
</dbReference>
<accession>A0A914WEL3</accession>
<evidence type="ECO:0000256" key="5">
    <source>
        <dbReference type="ARBA" id="ARBA00022801"/>
    </source>
</evidence>
<keyword evidence="15" id="KW-1185">Reference proteome</keyword>
<reference evidence="16" key="1">
    <citation type="submission" date="2022-11" db="UniProtKB">
        <authorList>
            <consortium name="WormBaseParasite"/>
        </authorList>
    </citation>
    <scope>IDENTIFICATION</scope>
</reference>
<dbReference type="CDD" id="cd09993">
    <property type="entry name" value="HDAC_classIV"/>
    <property type="match status" value="1"/>
</dbReference>
<dbReference type="SUPFAM" id="SSF52768">
    <property type="entry name" value="Arginase/deacetylase"/>
    <property type="match status" value="1"/>
</dbReference>
<dbReference type="AlphaFoldDB" id="A0A914WEL3"/>
<evidence type="ECO:0000256" key="4">
    <source>
        <dbReference type="ARBA" id="ARBA00022491"/>
    </source>
</evidence>
<keyword evidence="7" id="KW-0805">Transcription regulation</keyword>
<name>A0A914WEL3_9BILA</name>
<protein>
    <recommendedName>
        <fullName evidence="13">Histone deacetylase 11</fullName>
        <ecNumber evidence="3">3.5.1.98</ecNumber>
    </recommendedName>
</protein>
<dbReference type="PRINTS" id="PR01270">
    <property type="entry name" value="HDASUPER"/>
</dbReference>
<evidence type="ECO:0000256" key="8">
    <source>
        <dbReference type="ARBA" id="ARBA00023163"/>
    </source>
</evidence>
<dbReference type="EC" id="3.5.1.98" evidence="3"/>
<evidence type="ECO:0000256" key="9">
    <source>
        <dbReference type="ARBA" id="ARBA00023242"/>
    </source>
</evidence>
<dbReference type="InterPro" id="IPR044150">
    <property type="entry name" value="HDAC_classIV"/>
</dbReference>
<dbReference type="PANTHER" id="PTHR10625:SF23">
    <property type="entry name" value="HISTONE DEACETYLASE 11"/>
    <property type="match status" value="1"/>
</dbReference>
<comment type="subcellular location">
    <subcellularLocation>
        <location evidence="1">Nucleus</location>
    </subcellularLocation>
</comment>
<comment type="function">
    <text evidence="11">Responsible for the deacetylation of lysine residues on the N-terminal part of the core histones (H2A, H2B, H3 and H4). Histone deacetylation gives a tag for epigenetic repression and plays an important role in transcriptional regulation, cell cycle progression and developmental events. Histone deacetylases act via the formation of large multiprotein complexes.</text>
</comment>
<dbReference type="Proteomes" id="UP000887566">
    <property type="component" value="Unplaced"/>
</dbReference>
<dbReference type="FunFam" id="3.40.800.20:FF:000009">
    <property type="entry name" value="Histone deacetylase 11"/>
    <property type="match status" value="1"/>
</dbReference>
<evidence type="ECO:0000313" key="15">
    <source>
        <dbReference type="Proteomes" id="UP000887566"/>
    </source>
</evidence>
<proteinExistence type="inferred from homology"/>
<dbReference type="WBParaSite" id="PSAMB.scaffold3951size16275.g22982.t1">
    <property type="protein sequence ID" value="PSAMB.scaffold3951size16275.g22982.t1"/>
    <property type="gene ID" value="PSAMB.scaffold3951size16275.g22982"/>
</dbReference>
<dbReference type="Gene3D" id="3.40.800.20">
    <property type="entry name" value="Histone deacetylase domain"/>
    <property type="match status" value="1"/>
</dbReference>
<keyword evidence="8" id="KW-0804">Transcription</keyword>
<evidence type="ECO:0000256" key="6">
    <source>
        <dbReference type="ARBA" id="ARBA00022853"/>
    </source>
</evidence>
<evidence type="ECO:0000256" key="7">
    <source>
        <dbReference type="ARBA" id="ARBA00023015"/>
    </source>
</evidence>
<dbReference type="GO" id="GO:0000118">
    <property type="term" value="C:histone deacetylase complex"/>
    <property type="evidence" value="ECO:0007669"/>
    <property type="project" value="UniProtKB-ARBA"/>
</dbReference>
<dbReference type="InterPro" id="IPR000286">
    <property type="entry name" value="HDACs"/>
</dbReference>
<dbReference type="InterPro" id="IPR023801">
    <property type="entry name" value="His_deacetylse_dom"/>
</dbReference>